<comment type="pathway">
    <text evidence="2 12">Cofactor biosynthesis; riboflavin biosynthesis; 5-amino-6-(D-ribitylamino)uracil from GTP: step 2/4.</text>
</comment>
<dbReference type="InterPro" id="IPR002734">
    <property type="entry name" value="RibDG_C"/>
</dbReference>
<dbReference type="UniPathway" id="UPA00275">
    <property type="reaction ID" value="UER00401"/>
</dbReference>
<evidence type="ECO:0000256" key="11">
    <source>
        <dbReference type="ARBA" id="ARBA00023268"/>
    </source>
</evidence>
<dbReference type="GO" id="GO:0008703">
    <property type="term" value="F:5-amino-6-(5-phosphoribosylamino)uracil reductase activity"/>
    <property type="evidence" value="ECO:0007669"/>
    <property type="project" value="UniProtKB-EC"/>
</dbReference>
<dbReference type="Gene3D" id="3.40.430.10">
    <property type="entry name" value="Dihydrofolate Reductase, subunit A"/>
    <property type="match status" value="1"/>
</dbReference>
<name>A0A318J8V2_9NEIS</name>
<dbReference type="NCBIfam" id="TIGR00326">
    <property type="entry name" value="eubact_ribD"/>
    <property type="match status" value="1"/>
</dbReference>
<feature type="binding site" evidence="14">
    <location>
        <position position="191"/>
    </location>
    <ligand>
        <name>NADP(+)</name>
        <dbReference type="ChEBI" id="CHEBI:58349"/>
    </ligand>
</feature>
<feature type="binding site" evidence="14">
    <location>
        <position position="233"/>
    </location>
    <ligand>
        <name>NADP(+)</name>
        <dbReference type="ChEBI" id="CHEBI:58349"/>
    </ligand>
</feature>
<keyword evidence="6 12" id="KW-0686">Riboflavin biosynthesis</keyword>
<evidence type="ECO:0000256" key="13">
    <source>
        <dbReference type="PIRSR" id="PIRSR006769-1"/>
    </source>
</evidence>
<evidence type="ECO:0000256" key="9">
    <source>
        <dbReference type="ARBA" id="ARBA00022857"/>
    </source>
</evidence>
<dbReference type="GO" id="GO:0050661">
    <property type="term" value="F:NADP binding"/>
    <property type="evidence" value="ECO:0007669"/>
    <property type="project" value="InterPro"/>
</dbReference>
<dbReference type="Pfam" id="PF00383">
    <property type="entry name" value="dCMP_cyt_deam_1"/>
    <property type="match status" value="1"/>
</dbReference>
<comment type="catalytic activity">
    <reaction evidence="12">
        <text>2,5-diamino-6-hydroxy-4-(5-phosphoribosylamino)-pyrimidine + H2O + H(+) = 5-amino-6-(5-phospho-D-ribosylamino)uracil + NH4(+)</text>
        <dbReference type="Rhea" id="RHEA:21868"/>
        <dbReference type="ChEBI" id="CHEBI:15377"/>
        <dbReference type="ChEBI" id="CHEBI:15378"/>
        <dbReference type="ChEBI" id="CHEBI:28938"/>
        <dbReference type="ChEBI" id="CHEBI:58453"/>
        <dbReference type="ChEBI" id="CHEBI:58614"/>
        <dbReference type="EC" id="3.5.4.26"/>
    </reaction>
</comment>
<dbReference type="CDD" id="cd01284">
    <property type="entry name" value="Riboflavin_deaminase-reductase"/>
    <property type="match status" value="1"/>
</dbReference>
<evidence type="ECO:0000256" key="10">
    <source>
        <dbReference type="ARBA" id="ARBA00023002"/>
    </source>
</evidence>
<feature type="binding site" evidence="14">
    <location>
        <position position="205"/>
    </location>
    <ligand>
        <name>substrate</name>
    </ligand>
</feature>
<organism evidence="17 18">
    <name type="scientific">Aquitalea magnusonii</name>
    <dbReference type="NCBI Taxonomy" id="332411"/>
    <lineage>
        <taxon>Bacteria</taxon>
        <taxon>Pseudomonadati</taxon>
        <taxon>Pseudomonadota</taxon>
        <taxon>Betaproteobacteria</taxon>
        <taxon>Neisseriales</taxon>
        <taxon>Chromobacteriaceae</taxon>
        <taxon>Aquitalea</taxon>
    </lineage>
</organism>
<keyword evidence="12" id="KW-0378">Hydrolase</keyword>
<sequence length="398" mass="42682">MPAPARHLMPAAATPQDCAAMSHSLEGLLMSSYSPQDHIFMQQALRLAEAATRRAAPNPGVGCVLVRDGQVIGEGATLQVGGDHAEIQAIKDCLARGDTPRGATAYVTLEPCSHHGRTPPCAERLVQEGLARVVAAMVDPYHEVSGRGLAMLRAAGIDASAGLLESEARRVHRGFLSRVERQRPWVTLKAAASLDGKTALLNGKSQWITGPAARHDVQKLRARHCAILTGSGTVLVDNPQLTVRDFILPQQPLRVVLDSRLVTPPDRRIFHGGNTLLVTSSTDLARHQPYLQRGAELMVLPEDAGHANLPMLMRHLAERGINELMIEAGAGLNGALVRAGLVDEAILYLAPALVGSTAQGLFAWPALEDLADKQQVRIQDVRMVGADIRINMTFAAPL</sequence>
<feature type="binding site" evidence="14">
    <location>
        <position position="207"/>
    </location>
    <ligand>
        <name>NADP(+)</name>
        <dbReference type="ChEBI" id="CHEBI:58349"/>
    </ligand>
</feature>
<evidence type="ECO:0000256" key="6">
    <source>
        <dbReference type="ARBA" id="ARBA00022619"/>
    </source>
</evidence>
<comment type="function">
    <text evidence="1 12">Converts 2,5-diamino-6-(ribosylamino)-4(3h)-pyrimidinone 5'-phosphate into 5-amino-6-(ribosylamino)-2,4(1h,3h)-pyrimidinedione 5'-phosphate.</text>
</comment>
<dbReference type="SUPFAM" id="SSF53927">
    <property type="entry name" value="Cytidine deaminase-like"/>
    <property type="match status" value="1"/>
</dbReference>
<dbReference type="Gene3D" id="3.40.140.10">
    <property type="entry name" value="Cytidine Deaminase, domain 2"/>
    <property type="match status" value="1"/>
</dbReference>
<dbReference type="InterPro" id="IPR004794">
    <property type="entry name" value="Eubact_RibD"/>
</dbReference>
<evidence type="ECO:0000256" key="15">
    <source>
        <dbReference type="PIRSR" id="PIRSR006769-3"/>
    </source>
</evidence>
<dbReference type="InterPro" id="IPR016193">
    <property type="entry name" value="Cytidine_deaminase-like"/>
</dbReference>
<feature type="binding site" evidence="15">
    <location>
        <position position="112"/>
    </location>
    <ligand>
        <name>Zn(2+)</name>
        <dbReference type="ChEBI" id="CHEBI:29105"/>
        <note>catalytic</note>
    </ligand>
</feature>
<evidence type="ECO:0000256" key="1">
    <source>
        <dbReference type="ARBA" id="ARBA00002151"/>
    </source>
</evidence>
<evidence type="ECO:0000256" key="8">
    <source>
        <dbReference type="ARBA" id="ARBA00022833"/>
    </source>
</evidence>
<accession>A0A318J8V2</accession>
<reference evidence="17 18" key="1">
    <citation type="submission" date="2018-05" db="EMBL/GenBank/DDBJ databases">
        <title>Genomic Encyclopedia of Type Strains, Phase IV (KMG-IV): sequencing the most valuable type-strain genomes for metagenomic binning, comparative biology and taxonomic classification.</title>
        <authorList>
            <person name="Goeker M."/>
        </authorList>
    </citation>
    <scope>NUCLEOTIDE SEQUENCE [LARGE SCALE GENOMIC DNA]</scope>
    <source>
        <strain evidence="17 18">DSM 25134</strain>
    </source>
</reference>
<evidence type="ECO:0000256" key="14">
    <source>
        <dbReference type="PIRSR" id="PIRSR006769-2"/>
    </source>
</evidence>
<feature type="binding site" evidence="15">
    <location>
        <position position="84"/>
    </location>
    <ligand>
        <name>Zn(2+)</name>
        <dbReference type="ChEBI" id="CHEBI:29105"/>
        <note>catalytic</note>
    </ligand>
</feature>
<keyword evidence="9 12" id="KW-0521">NADP</keyword>
<dbReference type="PIRSF" id="PIRSF006769">
    <property type="entry name" value="RibD"/>
    <property type="match status" value="1"/>
</dbReference>
<dbReference type="EC" id="3.5.4.26" evidence="12"/>
<comment type="similarity">
    <text evidence="4 12">In the N-terminal section; belongs to the cytidine and deoxycytidylate deaminase family.</text>
</comment>
<keyword evidence="7 12" id="KW-0479">Metal-binding</keyword>
<dbReference type="Proteomes" id="UP000248395">
    <property type="component" value="Unassembled WGS sequence"/>
</dbReference>
<comment type="similarity">
    <text evidence="5 12">In the C-terminal section; belongs to the HTP reductase family.</text>
</comment>
<dbReference type="InterPro" id="IPR011549">
    <property type="entry name" value="RibD_C"/>
</dbReference>
<evidence type="ECO:0000256" key="4">
    <source>
        <dbReference type="ARBA" id="ARBA00005259"/>
    </source>
</evidence>
<keyword evidence="10 12" id="KW-0560">Oxidoreductase</keyword>
<feature type="binding site" evidence="14">
    <location>
        <position position="259"/>
    </location>
    <ligand>
        <name>NADP(+)</name>
        <dbReference type="ChEBI" id="CHEBI:58349"/>
    </ligand>
</feature>
<dbReference type="GO" id="GO:0008835">
    <property type="term" value="F:diaminohydroxyphosphoribosylaminopyrimidine deaminase activity"/>
    <property type="evidence" value="ECO:0007669"/>
    <property type="project" value="UniProtKB-EC"/>
</dbReference>
<feature type="binding site" evidence="15">
    <location>
        <position position="121"/>
    </location>
    <ligand>
        <name>Zn(2+)</name>
        <dbReference type="ChEBI" id="CHEBI:29105"/>
        <note>catalytic</note>
    </ligand>
</feature>
<keyword evidence="8 12" id="KW-0862">Zinc</keyword>
<dbReference type="GO" id="GO:0009231">
    <property type="term" value="P:riboflavin biosynthetic process"/>
    <property type="evidence" value="ECO:0007669"/>
    <property type="project" value="UniProtKB-UniPathway"/>
</dbReference>
<comment type="cofactor">
    <cofactor evidence="12 15">
        <name>Zn(2+)</name>
        <dbReference type="ChEBI" id="CHEBI:29105"/>
    </cofactor>
    <text evidence="12 15">Binds 1 zinc ion.</text>
</comment>
<keyword evidence="11" id="KW-0511">Multifunctional enzyme</keyword>
<dbReference type="InterPro" id="IPR024072">
    <property type="entry name" value="DHFR-like_dom_sf"/>
</dbReference>
<dbReference type="PROSITE" id="PS00903">
    <property type="entry name" value="CYT_DCMP_DEAMINASES_1"/>
    <property type="match status" value="1"/>
</dbReference>
<keyword evidence="18" id="KW-1185">Reference proteome</keyword>
<feature type="domain" description="CMP/dCMP-type deaminase" evidence="16">
    <location>
        <begin position="35"/>
        <end position="159"/>
    </location>
</feature>
<evidence type="ECO:0000256" key="2">
    <source>
        <dbReference type="ARBA" id="ARBA00004882"/>
    </source>
</evidence>
<dbReference type="PROSITE" id="PS51747">
    <property type="entry name" value="CYT_DCMP_DEAMINASES_2"/>
    <property type="match status" value="1"/>
</dbReference>
<evidence type="ECO:0000313" key="18">
    <source>
        <dbReference type="Proteomes" id="UP000248395"/>
    </source>
</evidence>
<dbReference type="AlphaFoldDB" id="A0A318J8V2"/>
<feature type="binding site" evidence="14">
    <location>
        <position position="221"/>
    </location>
    <ligand>
        <name>NADP(+)</name>
        <dbReference type="ChEBI" id="CHEBI:58349"/>
    </ligand>
</feature>
<dbReference type="InterPro" id="IPR050765">
    <property type="entry name" value="Riboflavin_Biosynth_HTPR"/>
</dbReference>
<feature type="active site" description="Proton donor" evidence="13">
    <location>
        <position position="86"/>
    </location>
</feature>
<dbReference type="EC" id="1.1.1.193" evidence="12"/>
<feature type="binding site" evidence="14">
    <location>
        <begin position="329"/>
        <end position="335"/>
    </location>
    <ligand>
        <name>NADP(+)</name>
        <dbReference type="ChEBI" id="CHEBI:58349"/>
    </ligand>
</feature>
<dbReference type="SUPFAM" id="SSF53597">
    <property type="entry name" value="Dihydrofolate reductase-like"/>
    <property type="match status" value="1"/>
</dbReference>
<evidence type="ECO:0000256" key="5">
    <source>
        <dbReference type="ARBA" id="ARBA00007417"/>
    </source>
</evidence>
<comment type="pathway">
    <text evidence="3 12">Cofactor biosynthesis; riboflavin biosynthesis; 5-amino-6-(D-ribitylamino)uracil from GTP: step 3/4.</text>
</comment>
<evidence type="ECO:0000256" key="7">
    <source>
        <dbReference type="ARBA" id="ARBA00022723"/>
    </source>
</evidence>
<feature type="binding site" evidence="14">
    <location>
        <position position="241"/>
    </location>
    <ligand>
        <name>substrate</name>
    </ligand>
</feature>
<protein>
    <recommendedName>
        <fullName evidence="12">Riboflavin biosynthesis protein RibD</fullName>
    </recommendedName>
    <domain>
        <recommendedName>
            <fullName evidence="12">Diaminohydroxyphosphoribosylaminopyrimidine deaminase</fullName>
            <shortName evidence="12">DRAP deaminase</shortName>
            <ecNumber evidence="12">3.5.4.26</ecNumber>
        </recommendedName>
        <alternativeName>
            <fullName evidence="12">Riboflavin-specific deaminase</fullName>
        </alternativeName>
    </domain>
    <domain>
        <recommendedName>
            <fullName evidence="12">5-amino-6-(5-phosphoribosylamino)uracil reductase</fullName>
            <ecNumber evidence="12">1.1.1.193</ecNumber>
        </recommendedName>
        <alternativeName>
            <fullName evidence="12">HTP reductase</fullName>
        </alternativeName>
    </domain>
</protein>
<comment type="caution">
    <text evidence="17">The sequence shown here is derived from an EMBL/GenBank/DDBJ whole genome shotgun (WGS) entry which is preliminary data.</text>
</comment>
<dbReference type="InterPro" id="IPR002125">
    <property type="entry name" value="CMP_dCMP_dom"/>
</dbReference>
<evidence type="ECO:0000256" key="12">
    <source>
        <dbReference type="PIRNR" id="PIRNR006769"/>
    </source>
</evidence>
<dbReference type="PANTHER" id="PTHR38011:SF7">
    <property type="entry name" value="2,5-DIAMINO-6-RIBOSYLAMINO-4(3H)-PYRIMIDINONE 5'-PHOSPHATE REDUCTASE"/>
    <property type="match status" value="1"/>
</dbReference>
<evidence type="ECO:0000259" key="16">
    <source>
        <dbReference type="PROSITE" id="PS51747"/>
    </source>
</evidence>
<dbReference type="Pfam" id="PF01872">
    <property type="entry name" value="RibD_C"/>
    <property type="match status" value="1"/>
</dbReference>
<dbReference type="InterPro" id="IPR016192">
    <property type="entry name" value="APOBEC/CMP_deaminase_Zn-bd"/>
</dbReference>
<feature type="binding site" evidence="14">
    <location>
        <position position="237"/>
    </location>
    <ligand>
        <name>NADP(+)</name>
        <dbReference type="ChEBI" id="CHEBI:58349"/>
    </ligand>
</feature>
<dbReference type="PANTHER" id="PTHR38011">
    <property type="entry name" value="DIHYDROFOLATE REDUCTASE FAMILY PROTEIN (AFU_ORTHOLOGUE AFUA_8G06820)"/>
    <property type="match status" value="1"/>
</dbReference>
<dbReference type="GO" id="GO:0008270">
    <property type="term" value="F:zinc ion binding"/>
    <property type="evidence" value="ECO:0007669"/>
    <property type="project" value="InterPro"/>
</dbReference>
<feature type="binding site" evidence="14">
    <location>
        <position position="327"/>
    </location>
    <ligand>
        <name>substrate</name>
    </ligand>
</feature>
<comment type="catalytic activity">
    <reaction evidence="12">
        <text>5-amino-6-(5-phospho-D-ribitylamino)uracil + NADP(+) = 5-amino-6-(5-phospho-D-ribosylamino)uracil + NADPH + H(+)</text>
        <dbReference type="Rhea" id="RHEA:17845"/>
        <dbReference type="ChEBI" id="CHEBI:15378"/>
        <dbReference type="ChEBI" id="CHEBI:57783"/>
        <dbReference type="ChEBI" id="CHEBI:58349"/>
        <dbReference type="ChEBI" id="CHEBI:58421"/>
        <dbReference type="ChEBI" id="CHEBI:58453"/>
        <dbReference type="EC" id="1.1.1.193"/>
    </reaction>
</comment>
<evidence type="ECO:0000256" key="3">
    <source>
        <dbReference type="ARBA" id="ARBA00004910"/>
    </source>
</evidence>
<evidence type="ECO:0000313" key="17">
    <source>
        <dbReference type="EMBL" id="PXX44678.1"/>
    </source>
</evidence>
<dbReference type="NCBIfam" id="TIGR00227">
    <property type="entry name" value="ribD_Cterm"/>
    <property type="match status" value="1"/>
</dbReference>
<proteinExistence type="inferred from homology"/>
<gene>
    <name evidence="17" type="ORF">DFR38_112106</name>
</gene>
<feature type="binding site" evidence="14">
    <location>
        <position position="244"/>
    </location>
    <ligand>
        <name>substrate</name>
    </ligand>
</feature>
<dbReference type="EMBL" id="QJKC01000012">
    <property type="protein sequence ID" value="PXX44678.1"/>
    <property type="molecule type" value="Genomic_DNA"/>
</dbReference>